<dbReference type="PANTHER" id="PTHR24305">
    <property type="entry name" value="CYTOCHROME P450"/>
    <property type="match status" value="1"/>
</dbReference>
<comment type="cofactor">
    <cofactor evidence="1 7">
        <name>heme</name>
        <dbReference type="ChEBI" id="CHEBI:30413"/>
    </cofactor>
</comment>
<keyword evidence="7 8" id="KW-0349">Heme</keyword>
<evidence type="ECO:0000256" key="6">
    <source>
        <dbReference type="ARBA" id="ARBA00023033"/>
    </source>
</evidence>
<keyword evidence="9" id="KW-0472">Membrane</keyword>
<evidence type="ECO:0000313" key="10">
    <source>
        <dbReference type="EMBL" id="KAF2751985.1"/>
    </source>
</evidence>
<reference evidence="10" key="1">
    <citation type="journal article" date="2020" name="Stud. Mycol.">
        <title>101 Dothideomycetes genomes: a test case for predicting lifestyles and emergence of pathogens.</title>
        <authorList>
            <person name="Haridas S."/>
            <person name="Albert R."/>
            <person name="Binder M."/>
            <person name="Bloem J."/>
            <person name="Labutti K."/>
            <person name="Salamov A."/>
            <person name="Andreopoulos B."/>
            <person name="Baker S."/>
            <person name="Barry K."/>
            <person name="Bills G."/>
            <person name="Bluhm B."/>
            <person name="Cannon C."/>
            <person name="Castanera R."/>
            <person name="Culley D."/>
            <person name="Daum C."/>
            <person name="Ezra D."/>
            <person name="Gonzalez J."/>
            <person name="Henrissat B."/>
            <person name="Kuo A."/>
            <person name="Liang C."/>
            <person name="Lipzen A."/>
            <person name="Lutzoni F."/>
            <person name="Magnuson J."/>
            <person name="Mondo S."/>
            <person name="Nolan M."/>
            <person name="Ohm R."/>
            <person name="Pangilinan J."/>
            <person name="Park H.-J."/>
            <person name="Ramirez L."/>
            <person name="Alfaro M."/>
            <person name="Sun H."/>
            <person name="Tritt A."/>
            <person name="Yoshinaga Y."/>
            <person name="Zwiers L.-H."/>
            <person name="Turgeon B."/>
            <person name="Goodwin S."/>
            <person name="Spatafora J."/>
            <person name="Crous P."/>
            <person name="Grigoriev I."/>
        </authorList>
    </citation>
    <scope>NUCLEOTIDE SEQUENCE</scope>
    <source>
        <strain evidence="10">CBS 119925</strain>
    </source>
</reference>
<keyword evidence="11" id="KW-1185">Reference proteome</keyword>
<keyword evidence="9" id="KW-1133">Transmembrane helix</keyword>
<evidence type="ECO:0000256" key="8">
    <source>
        <dbReference type="RuleBase" id="RU000461"/>
    </source>
</evidence>
<dbReference type="PRINTS" id="PR00385">
    <property type="entry name" value="P450"/>
</dbReference>
<dbReference type="CDD" id="cd11062">
    <property type="entry name" value="CYP58-like"/>
    <property type="match status" value="1"/>
</dbReference>
<keyword evidence="6 8" id="KW-0503">Monooxygenase</keyword>
<dbReference type="GO" id="GO:0016705">
    <property type="term" value="F:oxidoreductase activity, acting on paired donors, with incorporation or reduction of molecular oxygen"/>
    <property type="evidence" value="ECO:0007669"/>
    <property type="project" value="InterPro"/>
</dbReference>
<dbReference type="Gene3D" id="1.10.630.10">
    <property type="entry name" value="Cytochrome P450"/>
    <property type="match status" value="1"/>
</dbReference>
<dbReference type="PRINTS" id="PR00463">
    <property type="entry name" value="EP450I"/>
</dbReference>
<feature type="binding site" description="axial binding residue" evidence="7">
    <location>
        <position position="450"/>
    </location>
    <ligand>
        <name>heme</name>
        <dbReference type="ChEBI" id="CHEBI:30413"/>
    </ligand>
    <ligandPart>
        <name>Fe</name>
        <dbReference type="ChEBI" id="CHEBI:18248"/>
    </ligandPart>
</feature>
<keyword evidence="4 8" id="KW-0560">Oxidoreductase</keyword>
<dbReference type="PANTHER" id="PTHR24305:SF157">
    <property type="entry name" value="N-ACETYLTRYPTOPHAN 6-HYDROXYLASE IVOC-RELATED"/>
    <property type="match status" value="1"/>
</dbReference>
<gene>
    <name evidence="10" type="ORF">M011DRAFT_463471</name>
</gene>
<feature type="transmembrane region" description="Helical" evidence="9">
    <location>
        <begin position="12"/>
        <end position="33"/>
    </location>
</feature>
<dbReference type="InterPro" id="IPR050121">
    <property type="entry name" value="Cytochrome_P450_monoxygenase"/>
</dbReference>
<keyword evidence="5 7" id="KW-0408">Iron</keyword>
<dbReference type="AlphaFoldDB" id="A0A6A6VN64"/>
<dbReference type="InterPro" id="IPR001128">
    <property type="entry name" value="Cyt_P450"/>
</dbReference>
<organism evidence="10 11">
    <name type="scientific">Sporormia fimetaria CBS 119925</name>
    <dbReference type="NCBI Taxonomy" id="1340428"/>
    <lineage>
        <taxon>Eukaryota</taxon>
        <taxon>Fungi</taxon>
        <taxon>Dikarya</taxon>
        <taxon>Ascomycota</taxon>
        <taxon>Pezizomycotina</taxon>
        <taxon>Dothideomycetes</taxon>
        <taxon>Pleosporomycetidae</taxon>
        <taxon>Pleosporales</taxon>
        <taxon>Sporormiaceae</taxon>
        <taxon>Sporormia</taxon>
    </lineage>
</organism>
<dbReference type="OrthoDB" id="3945418at2759"/>
<evidence type="ECO:0000256" key="7">
    <source>
        <dbReference type="PIRSR" id="PIRSR602401-1"/>
    </source>
</evidence>
<dbReference type="Proteomes" id="UP000799440">
    <property type="component" value="Unassembled WGS sequence"/>
</dbReference>
<evidence type="ECO:0000256" key="9">
    <source>
        <dbReference type="SAM" id="Phobius"/>
    </source>
</evidence>
<keyword evidence="3 7" id="KW-0479">Metal-binding</keyword>
<dbReference type="SUPFAM" id="SSF48264">
    <property type="entry name" value="Cytochrome P450"/>
    <property type="match status" value="1"/>
</dbReference>
<comment type="similarity">
    <text evidence="2 8">Belongs to the cytochrome P450 family.</text>
</comment>
<evidence type="ECO:0000313" key="11">
    <source>
        <dbReference type="Proteomes" id="UP000799440"/>
    </source>
</evidence>
<evidence type="ECO:0000256" key="3">
    <source>
        <dbReference type="ARBA" id="ARBA00022723"/>
    </source>
</evidence>
<dbReference type="InterPro" id="IPR017972">
    <property type="entry name" value="Cyt_P450_CS"/>
</dbReference>
<evidence type="ECO:0000256" key="5">
    <source>
        <dbReference type="ARBA" id="ARBA00023004"/>
    </source>
</evidence>
<dbReference type="EMBL" id="MU006561">
    <property type="protein sequence ID" value="KAF2751985.1"/>
    <property type="molecule type" value="Genomic_DNA"/>
</dbReference>
<dbReference type="GO" id="GO:0005506">
    <property type="term" value="F:iron ion binding"/>
    <property type="evidence" value="ECO:0007669"/>
    <property type="project" value="InterPro"/>
</dbReference>
<dbReference type="GO" id="GO:0020037">
    <property type="term" value="F:heme binding"/>
    <property type="evidence" value="ECO:0007669"/>
    <property type="project" value="InterPro"/>
</dbReference>
<keyword evidence="9" id="KW-0812">Transmembrane</keyword>
<proteinExistence type="inferred from homology"/>
<accession>A0A6A6VN64</accession>
<dbReference type="InterPro" id="IPR036396">
    <property type="entry name" value="Cyt_P450_sf"/>
</dbReference>
<sequence length="507" mass="56516">MLLQQGDIIPAALCLVIGGSLASGLYLFVYNIFFHPLAKFRGPLAFRSPVGYYWKGYIEVIRGRSFCHYLKILHEKYGDVVRIGPNELHFSNPQAYHDIHNSKNRWDKDARLYKTFADGASLDMTTYAEAKARKDVLNRSFSTTAIESAETLLTETMQDLCAAFDRQSKAGKPADIMYAFRCMSLDVITTFCFGKAIHAVDAPDFKHPLPAALDASLPAFTAFKYARWLQKLVMDCPPKLSKIISPATAAVVDLQQMLLRQISELTDNPEKLNLLPHNMTIFHRLLDPEAHRNKTIPAADSLYAEAQVLTFAGADTVGVALMTAVFHLLKKPSTLVRLKQELNAAWPSLNQAAPRLRELENLPYLNAVIKECLRVSTGVTSGLPRVVPRSGATVAGYPVPAGAIVSCGSTFVHFNPAIFPSPEKFVPERWLESPELDNWLVAFSRGPRSCLGINLAWAELRLALSHVCRKFEMELAEPSPPELKYYDAFLPFFTSEHPRVNMTTVEG</sequence>
<dbReference type="Pfam" id="PF00067">
    <property type="entry name" value="p450"/>
    <property type="match status" value="1"/>
</dbReference>
<name>A0A6A6VN64_9PLEO</name>
<dbReference type="PROSITE" id="PS00086">
    <property type="entry name" value="CYTOCHROME_P450"/>
    <property type="match status" value="1"/>
</dbReference>
<evidence type="ECO:0000256" key="2">
    <source>
        <dbReference type="ARBA" id="ARBA00010617"/>
    </source>
</evidence>
<dbReference type="InterPro" id="IPR002401">
    <property type="entry name" value="Cyt_P450_E_grp-I"/>
</dbReference>
<protein>
    <submittedName>
        <fullName evidence="10">Cytochrome P450 monooxygenase-like protein</fullName>
    </submittedName>
</protein>
<dbReference type="GO" id="GO:0004497">
    <property type="term" value="F:monooxygenase activity"/>
    <property type="evidence" value="ECO:0007669"/>
    <property type="project" value="UniProtKB-KW"/>
</dbReference>
<evidence type="ECO:0000256" key="4">
    <source>
        <dbReference type="ARBA" id="ARBA00023002"/>
    </source>
</evidence>
<evidence type="ECO:0000256" key="1">
    <source>
        <dbReference type="ARBA" id="ARBA00001971"/>
    </source>
</evidence>